<dbReference type="Proteomes" id="UP000321832">
    <property type="component" value="Unassembled WGS sequence"/>
</dbReference>
<accession>A0A5C6U5M8</accession>
<dbReference type="InterPro" id="IPR015919">
    <property type="entry name" value="Cadherin-like_sf"/>
</dbReference>
<name>A0A5C6U5M8_9BURK</name>
<dbReference type="Gene3D" id="2.60.40.10">
    <property type="entry name" value="Immunoglobulins"/>
    <property type="match status" value="1"/>
</dbReference>
<feature type="region of interest" description="Disordered" evidence="1">
    <location>
        <begin position="1"/>
        <end position="45"/>
    </location>
</feature>
<dbReference type="AlphaFoldDB" id="A0A5C6U5M8"/>
<evidence type="ECO:0000256" key="1">
    <source>
        <dbReference type="SAM" id="MobiDB-lite"/>
    </source>
</evidence>
<evidence type="ECO:0008006" key="4">
    <source>
        <dbReference type="Google" id="ProtNLM"/>
    </source>
</evidence>
<evidence type="ECO:0000313" key="2">
    <source>
        <dbReference type="EMBL" id="TXC67441.1"/>
    </source>
</evidence>
<comment type="caution">
    <text evidence="2">The sequence shown here is derived from an EMBL/GenBank/DDBJ whole genome shotgun (WGS) entry which is preliminary data.</text>
</comment>
<dbReference type="EMBL" id="VOPW01000001">
    <property type="protein sequence ID" value="TXC67441.1"/>
    <property type="molecule type" value="Genomic_DNA"/>
</dbReference>
<keyword evidence="3" id="KW-1185">Reference proteome</keyword>
<feature type="compositionally biased region" description="Polar residues" evidence="1">
    <location>
        <begin position="102"/>
        <end position="114"/>
    </location>
</feature>
<evidence type="ECO:0000313" key="3">
    <source>
        <dbReference type="Proteomes" id="UP000321832"/>
    </source>
</evidence>
<feature type="compositionally biased region" description="Basic residues" evidence="1">
    <location>
        <begin position="10"/>
        <end position="21"/>
    </location>
</feature>
<feature type="compositionally biased region" description="Basic and acidic residues" evidence="1">
    <location>
        <begin position="22"/>
        <end position="44"/>
    </location>
</feature>
<dbReference type="GO" id="GO:0016020">
    <property type="term" value="C:membrane"/>
    <property type="evidence" value="ECO:0007669"/>
    <property type="project" value="InterPro"/>
</dbReference>
<gene>
    <name evidence="2" type="ORF">FSC37_03600</name>
</gene>
<dbReference type="SUPFAM" id="SSF49313">
    <property type="entry name" value="Cadherin-like"/>
    <property type="match status" value="1"/>
</dbReference>
<sequence length="130" mass="14076">MGQQQLHGDGHRRQRRHRHAQLHAEHRRGAEHHAGGGEQLADRGRGRHCLHAGDGLGWQHAVQLWHLPALPAGLSFNTSTGQVSGTPSAASASTTYTVTVTDGNGSTSSKTFTLSVGGCWPRPRRRQPTR</sequence>
<proteinExistence type="predicted"/>
<dbReference type="Pfam" id="PF05345">
    <property type="entry name" value="He_PIG"/>
    <property type="match status" value="1"/>
</dbReference>
<protein>
    <recommendedName>
        <fullName evidence="4">Dystroglycan-type cadherin-like domain-containing protein</fullName>
    </recommendedName>
</protein>
<dbReference type="GO" id="GO:0005509">
    <property type="term" value="F:calcium ion binding"/>
    <property type="evidence" value="ECO:0007669"/>
    <property type="project" value="InterPro"/>
</dbReference>
<organism evidence="2 3">
    <name type="scientific">Piscinibacter aquaticus</name>
    <dbReference type="NCBI Taxonomy" id="392597"/>
    <lineage>
        <taxon>Bacteria</taxon>
        <taxon>Pseudomonadati</taxon>
        <taxon>Pseudomonadota</taxon>
        <taxon>Betaproteobacteria</taxon>
        <taxon>Burkholderiales</taxon>
        <taxon>Sphaerotilaceae</taxon>
        <taxon>Piscinibacter</taxon>
    </lineage>
</organism>
<reference evidence="2 3" key="1">
    <citation type="submission" date="2019-08" db="EMBL/GenBank/DDBJ databases">
        <authorList>
            <person name="Khan S.A."/>
            <person name="Jeon C.O."/>
            <person name="Jeong S.E."/>
        </authorList>
    </citation>
    <scope>NUCLEOTIDE SEQUENCE [LARGE SCALE GENOMIC DNA]</scope>
    <source>
        <strain evidence="3">IMCC1728</strain>
    </source>
</reference>
<feature type="region of interest" description="Disordered" evidence="1">
    <location>
        <begin position="100"/>
        <end position="130"/>
    </location>
</feature>
<dbReference type="InterPro" id="IPR013783">
    <property type="entry name" value="Ig-like_fold"/>
</dbReference>